<dbReference type="InterPro" id="IPR052895">
    <property type="entry name" value="HetReg/Transcr_Mod"/>
</dbReference>
<evidence type="ECO:0000313" key="3">
    <source>
        <dbReference type="Proteomes" id="UP000799777"/>
    </source>
</evidence>
<dbReference type="OrthoDB" id="2157530at2759"/>
<feature type="domain" description="Heterokaryon incompatibility" evidence="1">
    <location>
        <begin position="28"/>
        <end position="121"/>
    </location>
</feature>
<name>A0A9P4GXQ8_9PLEO</name>
<feature type="non-terminal residue" evidence="2">
    <location>
        <position position="1"/>
    </location>
</feature>
<reference evidence="2" key="1">
    <citation type="journal article" date="2020" name="Stud. Mycol.">
        <title>101 Dothideomycetes genomes: a test case for predicting lifestyles and emergence of pathogens.</title>
        <authorList>
            <person name="Haridas S."/>
            <person name="Albert R."/>
            <person name="Binder M."/>
            <person name="Bloem J."/>
            <person name="Labutti K."/>
            <person name="Salamov A."/>
            <person name="Andreopoulos B."/>
            <person name="Baker S."/>
            <person name="Barry K."/>
            <person name="Bills G."/>
            <person name="Bluhm B."/>
            <person name="Cannon C."/>
            <person name="Castanera R."/>
            <person name="Culley D."/>
            <person name="Daum C."/>
            <person name="Ezra D."/>
            <person name="Gonzalez J."/>
            <person name="Henrissat B."/>
            <person name="Kuo A."/>
            <person name="Liang C."/>
            <person name="Lipzen A."/>
            <person name="Lutzoni F."/>
            <person name="Magnuson J."/>
            <person name="Mondo S."/>
            <person name="Nolan M."/>
            <person name="Ohm R."/>
            <person name="Pangilinan J."/>
            <person name="Park H.-J."/>
            <person name="Ramirez L."/>
            <person name="Alfaro M."/>
            <person name="Sun H."/>
            <person name="Tritt A."/>
            <person name="Yoshinaga Y."/>
            <person name="Zwiers L.-H."/>
            <person name="Turgeon B."/>
            <person name="Goodwin S."/>
            <person name="Spatafora J."/>
            <person name="Crous P."/>
            <person name="Grigoriev I."/>
        </authorList>
    </citation>
    <scope>NUCLEOTIDE SEQUENCE</scope>
    <source>
        <strain evidence="2">CBS 110217</strain>
    </source>
</reference>
<feature type="non-terminal residue" evidence="2">
    <location>
        <position position="148"/>
    </location>
</feature>
<dbReference type="PANTHER" id="PTHR24148">
    <property type="entry name" value="ANKYRIN REPEAT DOMAIN-CONTAINING PROTEIN 39 HOMOLOG-RELATED"/>
    <property type="match status" value="1"/>
</dbReference>
<dbReference type="PANTHER" id="PTHR24148:SF64">
    <property type="entry name" value="HETEROKARYON INCOMPATIBILITY DOMAIN-CONTAINING PROTEIN"/>
    <property type="match status" value="1"/>
</dbReference>
<dbReference type="Pfam" id="PF06985">
    <property type="entry name" value="HET"/>
    <property type="match status" value="1"/>
</dbReference>
<dbReference type="EMBL" id="ML978290">
    <property type="protein sequence ID" value="KAF2024593.1"/>
    <property type="molecule type" value="Genomic_DNA"/>
</dbReference>
<dbReference type="AlphaFoldDB" id="A0A9P4GXQ8"/>
<proteinExistence type="predicted"/>
<organism evidence="2 3">
    <name type="scientific">Setomelanomma holmii</name>
    <dbReference type="NCBI Taxonomy" id="210430"/>
    <lineage>
        <taxon>Eukaryota</taxon>
        <taxon>Fungi</taxon>
        <taxon>Dikarya</taxon>
        <taxon>Ascomycota</taxon>
        <taxon>Pezizomycotina</taxon>
        <taxon>Dothideomycetes</taxon>
        <taxon>Pleosporomycetidae</taxon>
        <taxon>Pleosporales</taxon>
        <taxon>Pleosporineae</taxon>
        <taxon>Phaeosphaeriaceae</taxon>
        <taxon>Setomelanomma</taxon>
    </lineage>
</organism>
<accession>A0A9P4GXQ8</accession>
<comment type="caution">
    <text evidence="2">The sequence shown here is derived from an EMBL/GenBank/DDBJ whole genome shotgun (WGS) entry which is preliminary data.</text>
</comment>
<dbReference type="Proteomes" id="UP000799777">
    <property type="component" value="Unassembled WGS sequence"/>
</dbReference>
<sequence>VTCTLIKHHLPETTSHASPKAPDLDCSTLSYVWGDPRWNIRKIKVNGVNFHVTGNLHAALMQVRQRDKNVSLWIDAICIDQRNDDEKGKQVMRMGEIYRRSKGTIIWLGNGDWSTGAAIETLFNMARNLAYRPQSNSTILPPVLEGLW</sequence>
<protein>
    <recommendedName>
        <fullName evidence="1">Heterokaryon incompatibility domain-containing protein</fullName>
    </recommendedName>
</protein>
<evidence type="ECO:0000313" key="2">
    <source>
        <dbReference type="EMBL" id="KAF2024593.1"/>
    </source>
</evidence>
<evidence type="ECO:0000259" key="1">
    <source>
        <dbReference type="Pfam" id="PF06985"/>
    </source>
</evidence>
<gene>
    <name evidence="2" type="ORF">EK21DRAFT_12311</name>
</gene>
<dbReference type="InterPro" id="IPR010730">
    <property type="entry name" value="HET"/>
</dbReference>
<keyword evidence="3" id="KW-1185">Reference proteome</keyword>